<evidence type="ECO:0000313" key="1">
    <source>
        <dbReference type="EMBL" id="CAD8411177.1"/>
    </source>
</evidence>
<gene>
    <name evidence="1" type="ORF">PINE0816_LOCUS7300</name>
</gene>
<sequence>MYESLILNLLGYDFQRFNPFTASSTACADGNEQEHKQEHPIISQLRTVGDREHWMESEFKLVHCILLDSVCYTHSDLCLVDDLNPELIILAAHHLVSSKIGNNKMVDNVQNWKNQEKRSFEEIIQHSAVENETTSNKVEQFSDDTYICKVAEYMWQTRQYMEQFKLSPHQLDQQLHYTPRCAQTKITYPNLCDLLESLNDL</sequence>
<proteinExistence type="predicted"/>
<dbReference type="EMBL" id="HBEL01015268">
    <property type="protein sequence ID" value="CAD8411177.1"/>
    <property type="molecule type" value="Transcribed_RNA"/>
</dbReference>
<reference evidence="1" key="1">
    <citation type="submission" date="2021-01" db="EMBL/GenBank/DDBJ databases">
        <authorList>
            <person name="Corre E."/>
            <person name="Pelletier E."/>
            <person name="Niang G."/>
            <person name="Scheremetjew M."/>
            <person name="Finn R."/>
            <person name="Kale V."/>
            <person name="Holt S."/>
            <person name="Cochrane G."/>
            <person name="Meng A."/>
            <person name="Brown T."/>
            <person name="Cohen L."/>
        </authorList>
    </citation>
    <scope>NUCLEOTIDE SEQUENCE</scope>
    <source>
        <strain evidence="1">CCAP1064/1</strain>
    </source>
</reference>
<name>A0A7S0C2T1_9STRA</name>
<dbReference type="AlphaFoldDB" id="A0A7S0C2T1"/>
<accession>A0A7S0C2T1</accession>
<organism evidence="1">
    <name type="scientific">Proboscia inermis</name>
    <dbReference type="NCBI Taxonomy" id="420281"/>
    <lineage>
        <taxon>Eukaryota</taxon>
        <taxon>Sar</taxon>
        <taxon>Stramenopiles</taxon>
        <taxon>Ochrophyta</taxon>
        <taxon>Bacillariophyta</taxon>
        <taxon>Coscinodiscophyceae</taxon>
        <taxon>Rhizosoleniophycidae</taxon>
        <taxon>Rhizosoleniales</taxon>
        <taxon>Rhizosoleniaceae</taxon>
        <taxon>Proboscia</taxon>
    </lineage>
</organism>
<protein>
    <submittedName>
        <fullName evidence="1">Uncharacterized protein</fullName>
    </submittedName>
</protein>